<keyword evidence="2" id="KW-1185">Reference proteome</keyword>
<name>A0A0D0DUP3_9AGAM</name>
<dbReference type="HOGENOM" id="CLU_1595093_0_0_1"/>
<evidence type="ECO:0000313" key="2">
    <source>
        <dbReference type="Proteomes" id="UP000054538"/>
    </source>
</evidence>
<sequence length="167" mass="18644">MAESTTRPTLSPRVLGAAFIVAAAQDGVYFLRKTSVSADEDQNVFKTSLERNTVQLVPMPMGLAVAWAVATNRTTIHYYHESRCTDIHSQAYLFPSHRRRNMRVPQRQTLTASDLAHRLIRIVFPVTDLCTMGPYLSQTVSPVNRSYALRITQPARPSVAGIETILT</sequence>
<proteinExistence type="predicted"/>
<dbReference type="AlphaFoldDB" id="A0A0D0DUP3"/>
<accession>A0A0D0DUP3</accession>
<dbReference type="EMBL" id="KN824905">
    <property type="protein sequence ID" value="KIK98148.1"/>
    <property type="molecule type" value="Genomic_DNA"/>
</dbReference>
<protein>
    <submittedName>
        <fullName evidence="1">Unplaced genomic scaffold scaffold_83, whole genome shotgun sequence</fullName>
    </submittedName>
</protein>
<reference evidence="1 2" key="1">
    <citation type="submission" date="2014-04" db="EMBL/GenBank/DDBJ databases">
        <authorList>
            <consortium name="DOE Joint Genome Institute"/>
            <person name="Kuo A."/>
            <person name="Kohler A."/>
            <person name="Jargeat P."/>
            <person name="Nagy L.G."/>
            <person name="Floudas D."/>
            <person name="Copeland A."/>
            <person name="Barry K.W."/>
            <person name="Cichocki N."/>
            <person name="Veneault-Fourrey C."/>
            <person name="LaButti K."/>
            <person name="Lindquist E.A."/>
            <person name="Lipzen A."/>
            <person name="Lundell T."/>
            <person name="Morin E."/>
            <person name="Murat C."/>
            <person name="Sun H."/>
            <person name="Tunlid A."/>
            <person name="Henrissat B."/>
            <person name="Grigoriev I.V."/>
            <person name="Hibbett D.S."/>
            <person name="Martin F."/>
            <person name="Nordberg H.P."/>
            <person name="Cantor M.N."/>
            <person name="Hua S.X."/>
        </authorList>
    </citation>
    <scope>NUCLEOTIDE SEQUENCE [LARGE SCALE GENOMIC DNA]</scope>
    <source>
        <strain evidence="1 2">Ve08.2h10</strain>
    </source>
</reference>
<dbReference type="Proteomes" id="UP000054538">
    <property type="component" value="Unassembled WGS sequence"/>
</dbReference>
<dbReference type="InParanoid" id="A0A0D0DUP3"/>
<gene>
    <name evidence="1" type="ORF">PAXRUDRAFT_723205</name>
</gene>
<evidence type="ECO:0000313" key="1">
    <source>
        <dbReference type="EMBL" id="KIK98148.1"/>
    </source>
</evidence>
<organism evidence="1 2">
    <name type="scientific">Paxillus rubicundulus Ve08.2h10</name>
    <dbReference type="NCBI Taxonomy" id="930991"/>
    <lineage>
        <taxon>Eukaryota</taxon>
        <taxon>Fungi</taxon>
        <taxon>Dikarya</taxon>
        <taxon>Basidiomycota</taxon>
        <taxon>Agaricomycotina</taxon>
        <taxon>Agaricomycetes</taxon>
        <taxon>Agaricomycetidae</taxon>
        <taxon>Boletales</taxon>
        <taxon>Paxilineae</taxon>
        <taxon>Paxillaceae</taxon>
        <taxon>Paxillus</taxon>
    </lineage>
</organism>
<reference evidence="2" key="2">
    <citation type="submission" date="2015-01" db="EMBL/GenBank/DDBJ databases">
        <title>Evolutionary Origins and Diversification of the Mycorrhizal Mutualists.</title>
        <authorList>
            <consortium name="DOE Joint Genome Institute"/>
            <consortium name="Mycorrhizal Genomics Consortium"/>
            <person name="Kohler A."/>
            <person name="Kuo A."/>
            <person name="Nagy L.G."/>
            <person name="Floudas D."/>
            <person name="Copeland A."/>
            <person name="Barry K.W."/>
            <person name="Cichocki N."/>
            <person name="Veneault-Fourrey C."/>
            <person name="LaButti K."/>
            <person name="Lindquist E.A."/>
            <person name="Lipzen A."/>
            <person name="Lundell T."/>
            <person name="Morin E."/>
            <person name="Murat C."/>
            <person name="Riley R."/>
            <person name="Ohm R."/>
            <person name="Sun H."/>
            <person name="Tunlid A."/>
            <person name="Henrissat B."/>
            <person name="Grigoriev I.V."/>
            <person name="Hibbett D.S."/>
            <person name="Martin F."/>
        </authorList>
    </citation>
    <scope>NUCLEOTIDE SEQUENCE [LARGE SCALE GENOMIC DNA]</scope>
    <source>
        <strain evidence="2">Ve08.2h10</strain>
    </source>
</reference>